<dbReference type="Proteomes" id="UP000032160">
    <property type="component" value="Chromosome I"/>
</dbReference>
<evidence type="ECO:0000259" key="3">
    <source>
        <dbReference type="Pfam" id="PF08450"/>
    </source>
</evidence>
<protein>
    <submittedName>
        <fullName evidence="4">Gluconolactonase</fullName>
        <ecNumber evidence="4">3.1.1.17</ecNumber>
    </submittedName>
</protein>
<dbReference type="PANTHER" id="PTHR47572:SF5">
    <property type="entry name" value="BLR2277 PROTEIN"/>
    <property type="match status" value="1"/>
</dbReference>
<dbReference type="GO" id="GO:0046872">
    <property type="term" value="F:metal ion binding"/>
    <property type="evidence" value="ECO:0007669"/>
    <property type="project" value="UniProtKB-KW"/>
</dbReference>
<gene>
    <name evidence="4" type="ORF">BN1012_Phect436</name>
</gene>
<keyword evidence="2" id="KW-0862">Zinc</keyword>
<dbReference type="InterPro" id="IPR005511">
    <property type="entry name" value="SMP-30"/>
</dbReference>
<dbReference type="PATRIC" id="fig|1458461.3.peg.435"/>
<dbReference type="GO" id="GO:0004341">
    <property type="term" value="F:gluconolactonase activity"/>
    <property type="evidence" value="ECO:0007669"/>
    <property type="project" value="UniProtKB-EC"/>
</dbReference>
<dbReference type="InterPro" id="IPR051262">
    <property type="entry name" value="SMP-30/CGR1_Lactonase"/>
</dbReference>
<comment type="cofactor">
    <cofactor evidence="2">
        <name>Zn(2+)</name>
        <dbReference type="ChEBI" id="CHEBI:29105"/>
    </cofactor>
    <text evidence="2">Binds 1 divalent metal cation per subunit.</text>
</comment>
<dbReference type="RefSeq" id="WP_063958500.1">
    <property type="nucleotide sequence ID" value="NZ_HG966617.1"/>
</dbReference>
<dbReference type="InterPro" id="IPR011042">
    <property type="entry name" value="6-blade_b-propeller_TolB-like"/>
</dbReference>
<dbReference type="InterPro" id="IPR013658">
    <property type="entry name" value="SGL"/>
</dbReference>
<dbReference type="OrthoDB" id="30052at2"/>
<dbReference type="EC" id="3.1.1.17" evidence="4"/>
<accession>X5MKK2</accession>
<dbReference type="EMBL" id="HG966617">
    <property type="protein sequence ID" value="CDO58650.1"/>
    <property type="molecule type" value="Genomic_DNA"/>
</dbReference>
<reference evidence="4 5" key="1">
    <citation type="journal article" date="2014" name="Front. Genet.">
        <title>Genome and metabolic network of "Candidatus Phaeomarinobacter ectocarpi" Ec32, a new candidate genus of Alphaproteobacteria frequently associated with brown algae.</title>
        <authorList>
            <person name="Dittami S.M."/>
            <person name="Barbeyron T."/>
            <person name="Boyen C."/>
            <person name="Cambefort J."/>
            <person name="Collet G."/>
            <person name="Delage L."/>
            <person name="Gobet A."/>
            <person name="Groisillier A."/>
            <person name="Leblanc C."/>
            <person name="Michel G."/>
            <person name="Scornet D."/>
            <person name="Siegel A."/>
            <person name="Tapia J.E."/>
            <person name="Tonon T."/>
        </authorList>
    </citation>
    <scope>NUCLEOTIDE SEQUENCE [LARGE SCALE GENOMIC DNA]</scope>
    <source>
        <strain evidence="4 5">Ec32</strain>
    </source>
</reference>
<dbReference type="Gene3D" id="2.120.10.30">
    <property type="entry name" value="TolB, C-terminal domain"/>
    <property type="match status" value="1"/>
</dbReference>
<feature type="domain" description="SMP-30/Gluconolactonase/LRE-like region" evidence="3">
    <location>
        <begin position="13"/>
        <end position="282"/>
    </location>
</feature>
<dbReference type="STRING" id="1458461.BN1012_Phect436"/>
<feature type="active site" description="Proton donor/acceptor" evidence="1">
    <location>
        <position position="225"/>
    </location>
</feature>
<dbReference type="HOGENOM" id="CLU_036110_0_1_5"/>
<sequence length="353" mass="37539">MTDFTEIASGLRFPEGPIAMDDGSIILVEIERGTLSRVSADGDVSVIAELGGGPNGAAIGPDGAVYVCNNGGFAWHEQDGLLIPGDKPDDYSGGRIERVDLETGKVDVLYTECDGVPLNGPNDIVFDKEGGFWFTDLGKSYGRVTDRGALFYAKPDGSSITQQAFPLNTPNGVGLSPDEKTVYFADTVSGRVWYLDIESPGVAKSPDGPISANLLMSAPGLQYFDSLAVDADGNICVATIFNGGITSVSPDGQTVTHTALPDLLVTNICFGGADLKTAYITLSGTGKLVKMQWPTAGLPLNFLNKWAQVQSHQGFGAKDSSCTDCFLWHCLLRVNQTSVWGAKNKTRSGRNRR</sequence>
<dbReference type="AlphaFoldDB" id="X5MKK2"/>
<keyword evidence="5" id="KW-1185">Reference proteome</keyword>
<feature type="binding site" evidence="2">
    <location>
        <position position="171"/>
    </location>
    <ligand>
        <name>a divalent metal cation</name>
        <dbReference type="ChEBI" id="CHEBI:60240"/>
    </ligand>
</feature>
<name>X5MKK2_9HYPH</name>
<evidence type="ECO:0000313" key="4">
    <source>
        <dbReference type="EMBL" id="CDO58650.1"/>
    </source>
</evidence>
<feature type="binding site" evidence="2">
    <location>
        <position position="122"/>
    </location>
    <ligand>
        <name>substrate</name>
    </ligand>
</feature>
<evidence type="ECO:0000256" key="2">
    <source>
        <dbReference type="PIRSR" id="PIRSR605511-2"/>
    </source>
</evidence>
<dbReference type="Pfam" id="PF08450">
    <property type="entry name" value="SGL"/>
    <property type="match status" value="1"/>
</dbReference>
<keyword evidence="4" id="KW-0378">Hydrolase</keyword>
<proteinExistence type="predicted"/>
<evidence type="ECO:0000313" key="5">
    <source>
        <dbReference type="Proteomes" id="UP000032160"/>
    </source>
</evidence>
<dbReference type="PANTHER" id="PTHR47572">
    <property type="entry name" value="LIPOPROTEIN-RELATED"/>
    <property type="match status" value="1"/>
</dbReference>
<dbReference type="PRINTS" id="PR01790">
    <property type="entry name" value="SMP30FAMILY"/>
</dbReference>
<dbReference type="SUPFAM" id="SSF63829">
    <property type="entry name" value="Calcium-dependent phosphotriesterase"/>
    <property type="match status" value="1"/>
</dbReference>
<organism evidence="4 5">
    <name type="scientific">Candidatus Phaeomarinibacter ectocarpi</name>
    <dbReference type="NCBI Taxonomy" id="1458461"/>
    <lineage>
        <taxon>Bacteria</taxon>
        <taxon>Pseudomonadati</taxon>
        <taxon>Pseudomonadota</taxon>
        <taxon>Alphaproteobacteria</taxon>
        <taxon>Hyphomicrobiales</taxon>
        <taxon>Parvibaculaceae</taxon>
        <taxon>Candidatus Phaeomarinibacter</taxon>
    </lineage>
</organism>
<evidence type="ECO:0000256" key="1">
    <source>
        <dbReference type="PIRSR" id="PIRSR605511-1"/>
    </source>
</evidence>
<keyword evidence="2" id="KW-0479">Metal-binding</keyword>
<feature type="binding site" evidence="2">
    <location>
        <position position="225"/>
    </location>
    <ligand>
        <name>a divalent metal cation</name>
        <dbReference type="ChEBI" id="CHEBI:60240"/>
    </ligand>
</feature>
<dbReference type="KEGG" id="pect:BN1012_Phect436"/>